<protein>
    <submittedName>
        <fullName evidence="1">Uncharacterized protein</fullName>
    </submittedName>
</protein>
<evidence type="ECO:0000313" key="2">
    <source>
        <dbReference type="Proteomes" id="UP000036013"/>
    </source>
</evidence>
<evidence type="ECO:0000313" key="1">
    <source>
        <dbReference type="EMBL" id="KLQ06379.1"/>
    </source>
</evidence>
<proteinExistence type="predicted"/>
<dbReference type="EMBL" id="LEDI01000010">
    <property type="protein sequence ID" value="KLQ06379.1"/>
    <property type="molecule type" value="Genomic_DNA"/>
</dbReference>
<sequence>MKYQWFLIASALSLPQISNATEIPKLGDVKAQSHQICGNTIDVEVVTLDNRSTLLGLKNNQTHNIDLFVSSEQSPDQMNYSKFTPARYDELSKTYIATEDPDIEIVWGSSEDEKKQISYSLALGPEVYSCTKLQKWPSEKANNMYGEKS</sequence>
<comment type="caution">
    <text evidence="1">The sequence shown here is derived from an EMBL/GenBank/DDBJ whole genome shotgun (WGS) entry which is preliminary data.</text>
</comment>
<dbReference type="AlphaFoldDB" id="A0A837LI29"/>
<dbReference type="RefSeq" id="WP_047747903.1">
    <property type="nucleotide sequence ID" value="NZ_LEDI01000010.1"/>
</dbReference>
<name>A0A837LI29_9ENTR</name>
<organism evidence="1 2">
    <name type="scientific">Enterobacter roggenkampii</name>
    <dbReference type="NCBI Taxonomy" id="1812935"/>
    <lineage>
        <taxon>Bacteria</taxon>
        <taxon>Pseudomonadati</taxon>
        <taxon>Pseudomonadota</taxon>
        <taxon>Gammaproteobacteria</taxon>
        <taxon>Enterobacterales</taxon>
        <taxon>Enterobacteriaceae</taxon>
        <taxon>Enterobacter</taxon>
        <taxon>Enterobacter cloacae complex</taxon>
    </lineage>
</organism>
<accession>A0A837LI29</accession>
<dbReference type="Proteomes" id="UP000036013">
    <property type="component" value="Unassembled WGS sequence"/>
</dbReference>
<reference evidence="1 2" key="1">
    <citation type="submission" date="2015-06" db="EMBL/GenBank/DDBJ databases">
        <authorList>
            <person name="Adams M."/>
            <person name="Sutton G."/>
            <person name="Nelson K."/>
            <person name="Bonomo R."/>
            <person name="McCorrison J."/>
            <person name="Sanka R."/>
            <person name="Brinkac L."/>
            <person name="Nierman W."/>
        </authorList>
    </citation>
    <scope>NUCLEOTIDE SEQUENCE [LARGE SCALE GENOMIC DNA]</scope>
    <source>
        <strain evidence="1 2">GN02692</strain>
    </source>
</reference>
<gene>
    <name evidence="1" type="ORF">ABF77_05795</name>
</gene>